<dbReference type="EMBL" id="CP094358">
    <property type="protein sequence ID" value="UOB19310.1"/>
    <property type="molecule type" value="Genomic_DNA"/>
</dbReference>
<evidence type="ECO:0000259" key="2">
    <source>
        <dbReference type="Pfam" id="PF22725"/>
    </source>
</evidence>
<dbReference type="InterPro" id="IPR036291">
    <property type="entry name" value="NAD(P)-bd_dom_sf"/>
</dbReference>
<dbReference type="Gene3D" id="3.30.360.10">
    <property type="entry name" value="Dihydrodipicolinate Reductase, domain 2"/>
    <property type="match status" value="1"/>
</dbReference>
<dbReference type="RefSeq" id="WP_255845926.1">
    <property type="nucleotide sequence ID" value="NZ_CP094358.1"/>
</dbReference>
<evidence type="ECO:0000313" key="4">
    <source>
        <dbReference type="Proteomes" id="UP000831290"/>
    </source>
</evidence>
<proteinExistence type="predicted"/>
<keyword evidence="4" id="KW-1185">Reference proteome</keyword>
<name>A0A9E6ZRU0_9FLAO</name>
<dbReference type="InterPro" id="IPR052515">
    <property type="entry name" value="Gfo/Idh/MocA_Oxidoreductase"/>
</dbReference>
<accession>A0A9E6ZRU0</accession>
<dbReference type="Proteomes" id="UP000831290">
    <property type="component" value="Chromosome"/>
</dbReference>
<dbReference type="InterPro" id="IPR055170">
    <property type="entry name" value="GFO_IDH_MocA-like_dom"/>
</dbReference>
<protein>
    <submittedName>
        <fullName evidence="3">Gfo/Idh/MocA family oxidoreductase</fullName>
    </submittedName>
</protein>
<dbReference type="SUPFAM" id="SSF55347">
    <property type="entry name" value="Glyceraldehyde-3-phosphate dehydrogenase-like, C-terminal domain"/>
    <property type="match status" value="1"/>
</dbReference>
<feature type="domain" description="Gfo/Idh/MocA-like oxidoreductase N-terminal" evidence="1">
    <location>
        <begin position="10"/>
        <end position="128"/>
    </location>
</feature>
<sequence length="336" mass="37516">MIHQKLNEVKWGIIGCGDVCEVKSGPALQQIKNSSITAVMRRNSHKAKDFALRHKVPKWYNNADELINDPEVNAIYIATPPDTHMEYTIKAANAGKPVYVEKPMARNHAECIQMVLACKEKSVPLFIAYYRRALPSILKIKEIIDSGIIGNIRFVNVTLLKSLHPDIVGASNNPDNWRIFPEISGGGYFYDLASHQLDVLDFLLGPVIDATGFAVNQSQIYPAEDLTTGIFRFQNGVLGNGIWSFNTSTTSEEEVTTIVGSKGQISFPFFGNHSVTLKVEEKEDQIFKFNISKHIQQYLLQTIVNELTGEGKCPSNGVSGARTNWVMEQICKRIDK</sequence>
<gene>
    <name evidence="3" type="ORF">MQE35_08425</name>
</gene>
<evidence type="ECO:0000259" key="1">
    <source>
        <dbReference type="Pfam" id="PF01408"/>
    </source>
</evidence>
<dbReference type="AlphaFoldDB" id="A0A9E6ZRU0"/>
<dbReference type="Pfam" id="PF01408">
    <property type="entry name" value="GFO_IDH_MocA"/>
    <property type="match status" value="1"/>
</dbReference>
<reference evidence="3" key="1">
    <citation type="submission" date="2022-03" db="EMBL/GenBank/DDBJ databases">
        <title>Description of Abyssus ytuae gen. nov., sp. nov., a novel member of the family Flavobacteriaceae isolated from the sediment of Mariana Trench.</title>
        <authorList>
            <person name="Zhang J."/>
            <person name="Xu X."/>
        </authorList>
    </citation>
    <scope>NUCLEOTIDE SEQUENCE</scope>
    <source>
        <strain evidence="3">MT3330</strain>
    </source>
</reference>
<dbReference type="SUPFAM" id="SSF51735">
    <property type="entry name" value="NAD(P)-binding Rossmann-fold domains"/>
    <property type="match status" value="1"/>
</dbReference>
<feature type="domain" description="GFO/IDH/MocA-like oxidoreductase" evidence="2">
    <location>
        <begin position="138"/>
        <end position="265"/>
    </location>
</feature>
<dbReference type="Gene3D" id="3.40.50.720">
    <property type="entry name" value="NAD(P)-binding Rossmann-like Domain"/>
    <property type="match status" value="1"/>
</dbReference>
<dbReference type="PANTHER" id="PTHR43249:SF1">
    <property type="entry name" value="D-GLUCOSIDE 3-DEHYDROGENASE"/>
    <property type="match status" value="1"/>
</dbReference>
<dbReference type="Pfam" id="PF22725">
    <property type="entry name" value="GFO_IDH_MocA_C3"/>
    <property type="match status" value="1"/>
</dbReference>
<organism evidence="3 4">
    <name type="scientific">Abyssalbus ytuae</name>
    <dbReference type="NCBI Taxonomy" id="2926907"/>
    <lineage>
        <taxon>Bacteria</taxon>
        <taxon>Pseudomonadati</taxon>
        <taxon>Bacteroidota</taxon>
        <taxon>Flavobacteriia</taxon>
        <taxon>Flavobacteriales</taxon>
        <taxon>Flavobacteriaceae</taxon>
        <taxon>Abyssalbus</taxon>
    </lineage>
</organism>
<dbReference type="InterPro" id="IPR000683">
    <property type="entry name" value="Gfo/Idh/MocA-like_OxRdtase_N"/>
</dbReference>
<dbReference type="PANTHER" id="PTHR43249">
    <property type="entry name" value="UDP-N-ACETYL-2-AMINO-2-DEOXY-D-GLUCURONATE OXIDASE"/>
    <property type="match status" value="1"/>
</dbReference>
<dbReference type="GO" id="GO:0000166">
    <property type="term" value="F:nucleotide binding"/>
    <property type="evidence" value="ECO:0007669"/>
    <property type="project" value="InterPro"/>
</dbReference>
<evidence type="ECO:0000313" key="3">
    <source>
        <dbReference type="EMBL" id="UOB19310.1"/>
    </source>
</evidence>
<dbReference type="KEGG" id="fbm:MQE35_08425"/>